<dbReference type="InterPro" id="IPR036424">
    <property type="entry name" value="UPP_synth-like_sf"/>
</dbReference>
<feature type="binding site" evidence="2">
    <location>
        <position position="38"/>
    </location>
    <ligand>
        <name>substrate</name>
    </ligand>
</feature>
<dbReference type="GO" id="GO:0016094">
    <property type="term" value="P:polyprenol biosynthetic process"/>
    <property type="evidence" value="ECO:0007669"/>
    <property type="project" value="TreeGrafter"/>
</dbReference>
<evidence type="ECO:0000313" key="3">
    <source>
        <dbReference type="EMBL" id="PZO57826.1"/>
    </source>
</evidence>
<gene>
    <name evidence="3" type="ORF">DCF15_06350</name>
</gene>
<evidence type="ECO:0000256" key="2">
    <source>
        <dbReference type="HAMAP-Rule" id="MF_01139"/>
    </source>
</evidence>
<protein>
    <recommendedName>
        <fullName evidence="2">Isoprenyl transferase</fullName>
        <ecNumber evidence="2">2.5.1.-</ecNumber>
    </recommendedName>
</protein>
<reference evidence="4" key="1">
    <citation type="submission" date="2018-04" db="EMBL/GenBank/DDBJ databases">
        <authorList>
            <person name="Cornet L."/>
        </authorList>
    </citation>
    <scope>NUCLEOTIDE SEQUENCE [LARGE SCALE GENOMIC DNA]</scope>
</reference>
<feature type="active site" description="Proton acceptor" evidence="2">
    <location>
        <position position="73"/>
    </location>
</feature>
<accession>A0A2W4XKC9</accession>
<dbReference type="InterPro" id="IPR001441">
    <property type="entry name" value="UPP_synth-like"/>
</dbReference>
<dbReference type="GO" id="GO:0045547">
    <property type="term" value="F:ditrans,polycis-polyprenyl diphosphate synthase [(2E,6E)-farnesyl diphosphate specific] activity"/>
    <property type="evidence" value="ECO:0007669"/>
    <property type="project" value="TreeGrafter"/>
</dbReference>
<reference evidence="3 4" key="2">
    <citation type="submission" date="2018-06" db="EMBL/GenBank/DDBJ databases">
        <title>Metagenomic assembly of (sub)arctic Cyanobacteria and their associated microbiome from non-axenic cultures.</title>
        <authorList>
            <person name="Baurain D."/>
        </authorList>
    </citation>
    <scope>NUCLEOTIDE SEQUENCE [LARGE SCALE GENOMIC DNA]</scope>
    <source>
        <strain evidence="3">ULC027bin1</strain>
    </source>
</reference>
<dbReference type="InterPro" id="IPR018520">
    <property type="entry name" value="UPP_synth-like_CS"/>
</dbReference>
<feature type="binding site" evidence="2">
    <location>
        <begin position="70"/>
        <end position="72"/>
    </location>
    <ligand>
        <name>substrate</name>
    </ligand>
</feature>
<feature type="binding site" evidence="2">
    <location>
        <position position="76"/>
    </location>
    <ligand>
        <name>substrate</name>
    </ligand>
</feature>
<dbReference type="PANTHER" id="PTHR10291">
    <property type="entry name" value="DEHYDRODOLICHYL DIPHOSPHATE SYNTHASE FAMILY MEMBER"/>
    <property type="match status" value="1"/>
</dbReference>
<dbReference type="Proteomes" id="UP000249794">
    <property type="component" value="Unassembled WGS sequence"/>
</dbReference>
<feature type="binding site" evidence="2">
    <location>
        <position position="211"/>
    </location>
    <ligand>
        <name>Mg(2+)</name>
        <dbReference type="ChEBI" id="CHEBI:18420"/>
    </ligand>
</feature>
<dbReference type="Pfam" id="PF01255">
    <property type="entry name" value="Prenyltransf"/>
    <property type="match status" value="1"/>
</dbReference>
<dbReference type="NCBIfam" id="NF011406">
    <property type="entry name" value="PRK14831.1"/>
    <property type="match status" value="1"/>
</dbReference>
<dbReference type="PANTHER" id="PTHR10291:SF0">
    <property type="entry name" value="DEHYDRODOLICHYL DIPHOSPHATE SYNTHASE 2"/>
    <property type="match status" value="1"/>
</dbReference>
<dbReference type="AlphaFoldDB" id="A0A2W4XKC9"/>
<feature type="binding site" evidence="2">
    <location>
        <position position="192"/>
    </location>
    <ligand>
        <name>substrate</name>
    </ligand>
</feature>
<dbReference type="CDD" id="cd00475">
    <property type="entry name" value="Cis_IPPS"/>
    <property type="match status" value="1"/>
</dbReference>
<dbReference type="PROSITE" id="PS01066">
    <property type="entry name" value="UPP_SYNTHASE"/>
    <property type="match status" value="1"/>
</dbReference>
<feature type="binding site" evidence="2">
    <location>
        <position position="25"/>
    </location>
    <ligand>
        <name>Mg(2+)</name>
        <dbReference type="ChEBI" id="CHEBI:18420"/>
    </ligand>
</feature>
<dbReference type="EMBL" id="QBMP01000044">
    <property type="protein sequence ID" value="PZO57826.1"/>
    <property type="molecule type" value="Genomic_DNA"/>
</dbReference>
<feature type="binding site" evidence="2">
    <location>
        <position position="74"/>
    </location>
    <ligand>
        <name>substrate</name>
    </ligand>
</feature>
<dbReference type="GO" id="GO:0000287">
    <property type="term" value="F:magnesium ion binding"/>
    <property type="evidence" value="ECO:0007669"/>
    <property type="project" value="UniProtKB-UniRule"/>
</dbReference>
<feature type="active site" evidence="2">
    <location>
        <position position="25"/>
    </location>
</feature>
<proteinExistence type="inferred from homology"/>
<dbReference type="EC" id="2.5.1.-" evidence="2"/>
<dbReference type="Gene3D" id="3.40.1180.10">
    <property type="entry name" value="Decaprenyl diphosphate synthase-like"/>
    <property type="match status" value="1"/>
</dbReference>
<feature type="binding site" evidence="2">
    <location>
        <begin position="198"/>
        <end position="200"/>
    </location>
    <ligand>
        <name>substrate</name>
    </ligand>
</feature>
<evidence type="ECO:0000256" key="1">
    <source>
        <dbReference type="ARBA" id="ARBA00022679"/>
    </source>
</evidence>
<comment type="caution">
    <text evidence="3">The sequence shown here is derived from an EMBL/GenBank/DDBJ whole genome shotgun (WGS) entry which is preliminary data.</text>
</comment>
<keyword evidence="2" id="KW-0460">Magnesium</keyword>
<keyword evidence="2" id="KW-0479">Metal-binding</keyword>
<dbReference type="NCBIfam" id="TIGR00055">
    <property type="entry name" value="uppS"/>
    <property type="match status" value="1"/>
</dbReference>
<feature type="binding site" evidence="2">
    <location>
        <position position="30"/>
    </location>
    <ligand>
        <name>substrate</name>
    </ligand>
</feature>
<comment type="cofactor">
    <cofactor evidence="2">
        <name>Mg(2+)</name>
        <dbReference type="ChEBI" id="CHEBI:18420"/>
    </cofactor>
    <text evidence="2">Binds 2 magnesium ions per subunit.</text>
</comment>
<dbReference type="SUPFAM" id="SSF64005">
    <property type="entry name" value="Undecaprenyl diphosphate synthase"/>
    <property type="match status" value="1"/>
</dbReference>
<dbReference type="HAMAP" id="MF_01139">
    <property type="entry name" value="ISPT"/>
    <property type="match status" value="1"/>
</dbReference>
<name>A0A2W4XKC9_9CYAN</name>
<comment type="function">
    <text evidence="2">Catalyzes the condensation of isopentenyl diphosphate (IPP) with allylic pyrophosphates generating different type of terpenoids.</text>
</comment>
<dbReference type="FunFam" id="3.40.1180.10:FF:000001">
    <property type="entry name" value="(2E,6E)-farnesyl-diphosphate-specific ditrans,polycis-undecaprenyl-diphosphate synthase"/>
    <property type="match status" value="1"/>
</dbReference>
<keyword evidence="1 2" id="KW-0808">Transferase</keyword>
<evidence type="ECO:0000313" key="4">
    <source>
        <dbReference type="Proteomes" id="UP000249794"/>
    </source>
</evidence>
<comment type="subunit">
    <text evidence="2">Homodimer.</text>
</comment>
<sequence>MNLSAVLPADLLPQCLPQHVAVIMDGNGRWANQRRLPRIAGHRQGAKVLKDLLRCCKDWGIGALTAYAFSTENWRRPTSEVDFLMMLFEKMLRKELTEMHREGVRIRFLGDLSALSPSLQREIDRAMQETAHNTAIEFNVAMNYGSRSEIVYACQQVAKKVEQGDLSADAISEEMISQHLYTAGRDPDLLIRTSGEQRLSNFLLWQLAYTEMYFTDALWPDFDRDEFHRALQVFQGRDRRFGNAKDAVTIAEPAAEQHIAVKTAALIAQLIA</sequence>
<feature type="binding site" evidence="2">
    <location>
        <position position="42"/>
    </location>
    <ligand>
        <name>substrate</name>
    </ligand>
</feature>
<dbReference type="NCBIfam" id="NF011405">
    <property type="entry name" value="PRK14830.1"/>
    <property type="match status" value="1"/>
</dbReference>
<comment type="similarity">
    <text evidence="2">Belongs to the UPP synthase family.</text>
</comment>
<organism evidence="3 4">
    <name type="scientific">Phormidesmis priestleyi</name>
    <dbReference type="NCBI Taxonomy" id="268141"/>
    <lineage>
        <taxon>Bacteria</taxon>
        <taxon>Bacillati</taxon>
        <taxon>Cyanobacteriota</taxon>
        <taxon>Cyanophyceae</taxon>
        <taxon>Leptolyngbyales</taxon>
        <taxon>Leptolyngbyaceae</taxon>
        <taxon>Phormidesmis</taxon>
    </lineage>
</organism>
<feature type="binding site" evidence="2">
    <location>
        <begin position="26"/>
        <end position="29"/>
    </location>
    <ligand>
        <name>substrate</name>
    </ligand>
</feature>